<dbReference type="STRING" id="9402.L5KU75"/>
<dbReference type="InterPro" id="IPR038765">
    <property type="entry name" value="Papain-like_cys_pep_sf"/>
</dbReference>
<feature type="domain" description="Transglutaminase-like" evidence="1">
    <location>
        <begin position="23"/>
        <end position="75"/>
    </location>
</feature>
<dbReference type="InterPro" id="IPR002931">
    <property type="entry name" value="Transglutaminase-like"/>
</dbReference>
<dbReference type="PANTHER" id="PTHR11590">
    <property type="entry name" value="PROTEIN-GLUTAMINE GAMMA-GLUTAMYLTRANSFERASE"/>
    <property type="match status" value="1"/>
</dbReference>
<dbReference type="InterPro" id="IPR050779">
    <property type="entry name" value="Transglutaminase"/>
</dbReference>
<dbReference type="InParanoid" id="L5KU75"/>
<proteinExistence type="predicted"/>
<dbReference type="SMART" id="SM00460">
    <property type="entry name" value="TGc"/>
    <property type="match status" value="1"/>
</dbReference>
<dbReference type="Gene3D" id="2.60.40.10">
    <property type="entry name" value="Immunoglobulins"/>
    <property type="match status" value="2"/>
</dbReference>
<dbReference type="SUPFAM" id="SSF54001">
    <property type="entry name" value="Cysteine proteinases"/>
    <property type="match status" value="1"/>
</dbReference>
<dbReference type="InterPro" id="IPR008958">
    <property type="entry name" value="Transglutaminase_C"/>
</dbReference>
<evidence type="ECO:0000259" key="1">
    <source>
        <dbReference type="SMART" id="SM00460"/>
    </source>
</evidence>
<dbReference type="Gene3D" id="3.90.260.10">
    <property type="entry name" value="Transglutaminase-like"/>
    <property type="match status" value="1"/>
</dbReference>
<dbReference type="GO" id="GO:0072378">
    <property type="term" value="P:blood coagulation, fibrin clot formation"/>
    <property type="evidence" value="ECO:0007669"/>
    <property type="project" value="TreeGrafter"/>
</dbReference>
<protein>
    <submittedName>
        <fullName evidence="2">Coagulation factor XIII A chain</fullName>
    </submittedName>
</protein>
<dbReference type="GO" id="GO:0003810">
    <property type="term" value="F:protein-glutamine gamma-glutamyltransferase activity"/>
    <property type="evidence" value="ECO:0007669"/>
    <property type="project" value="InterPro"/>
</dbReference>
<dbReference type="Proteomes" id="UP000010552">
    <property type="component" value="Unassembled WGS sequence"/>
</dbReference>
<dbReference type="Pfam" id="PF00927">
    <property type="entry name" value="Transglut_C"/>
    <property type="match status" value="2"/>
</dbReference>
<name>L5KU75_PTEAL</name>
<sequence length="407" mass="46052">MEMYLPSKLEPRAARYLWHSLRNFLSLFGTLNVVGSLISLEYCFLRNYHCWNEAWMTRPDLPVGFGGWQAVDSTPQENSDGMYRCGPASVQAIKHGHVCFQFDAPFVFAEVNSDLVYITAKKDGTHVVEAVDTTHIGKLIVTKQIGGDDMKDITDTYKFQEGQKEERLALETALMYGVKKPLNTESVIKPKSDVVMDFEVENAVLGKDFKVNITFQNNSPNSHTISAYLSGNITFYTGVSKEEFKKETFDVTLEPLSIKEEEVLVRAGEYMGQLLEQASLQFFVTARVDKTGDILAKQKSTVLTIPKVNIKVRGPKMVGSDMVVTVEFTNPLKETLQNVWIHLDGPGVIKPKRKLFREIQPNSTVQWEEVCRPWVSGHRKLIASMTSDSLRHVYGELDLQIQRQPSM</sequence>
<dbReference type="InterPro" id="IPR013783">
    <property type="entry name" value="Ig-like_fold"/>
</dbReference>
<keyword evidence="3" id="KW-1185">Reference proteome</keyword>
<dbReference type="PANTHER" id="PTHR11590:SF42">
    <property type="entry name" value="COAGULATION FACTOR XIII A CHAIN"/>
    <property type="match status" value="1"/>
</dbReference>
<dbReference type="FunFam" id="2.60.40.10:FF:000171">
    <property type="entry name" value="protein-glutamine gamma-glutamyltransferase 6"/>
    <property type="match status" value="1"/>
</dbReference>
<accession>L5KU75</accession>
<gene>
    <name evidence="2" type="ORF">PAL_GLEAN10016486</name>
</gene>
<reference evidence="3" key="1">
    <citation type="journal article" date="2013" name="Science">
        <title>Comparative analysis of bat genomes provides insight into the evolution of flight and immunity.</title>
        <authorList>
            <person name="Zhang G."/>
            <person name="Cowled C."/>
            <person name="Shi Z."/>
            <person name="Huang Z."/>
            <person name="Bishop-Lilly K.A."/>
            <person name="Fang X."/>
            <person name="Wynne J.W."/>
            <person name="Xiong Z."/>
            <person name="Baker M.L."/>
            <person name="Zhao W."/>
            <person name="Tachedjian M."/>
            <person name="Zhu Y."/>
            <person name="Zhou P."/>
            <person name="Jiang X."/>
            <person name="Ng J."/>
            <person name="Yang L."/>
            <person name="Wu L."/>
            <person name="Xiao J."/>
            <person name="Feng Y."/>
            <person name="Chen Y."/>
            <person name="Sun X."/>
            <person name="Zhang Y."/>
            <person name="Marsh G.A."/>
            <person name="Crameri G."/>
            <person name="Broder C.C."/>
            <person name="Frey K.G."/>
            <person name="Wang L.F."/>
            <person name="Wang J."/>
        </authorList>
    </citation>
    <scope>NUCLEOTIDE SEQUENCE [LARGE SCALE GENOMIC DNA]</scope>
</reference>
<evidence type="ECO:0000313" key="3">
    <source>
        <dbReference type="Proteomes" id="UP000010552"/>
    </source>
</evidence>
<dbReference type="EMBL" id="KB030554">
    <property type="protein sequence ID" value="ELK15004.1"/>
    <property type="molecule type" value="Genomic_DNA"/>
</dbReference>
<dbReference type="FunFam" id="2.60.40.10:FF:001301">
    <property type="entry name" value="Coagulation factor XIII A chain"/>
    <property type="match status" value="1"/>
</dbReference>
<dbReference type="SUPFAM" id="SSF49309">
    <property type="entry name" value="Transglutaminase, two C-terminal domains"/>
    <property type="match status" value="2"/>
</dbReference>
<organism evidence="2 3">
    <name type="scientific">Pteropus alecto</name>
    <name type="common">Black flying fox</name>
    <dbReference type="NCBI Taxonomy" id="9402"/>
    <lineage>
        <taxon>Eukaryota</taxon>
        <taxon>Metazoa</taxon>
        <taxon>Chordata</taxon>
        <taxon>Craniata</taxon>
        <taxon>Vertebrata</taxon>
        <taxon>Euteleostomi</taxon>
        <taxon>Mammalia</taxon>
        <taxon>Eutheria</taxon>
        <taxon>Laurasiatheria</taxon>
        <taxon>Chiroptera</taxon>
        <taxon>Yinpterochiroptera</taxon>
        <taxon>Pteropodoidea</taxon>
        <taxon>Pteropodidae</taxon>
        <taxon>Pteropodinae</taxon>
        <taxon>Pteropus</taxon>
    </lineage>
</organism>
<dbReference type="InterPro" id="IPR036985">
    <property type="entry name" value="Transglutaminase-like_sf"/>
</dbReference>
<dbReference type="InterPro" id="IPR036238">
    <property type="entry name" value="Transglutaminase_C_sf"/>
</dbReference>
<evidence type="ECO:0000313" key="2">
    <source>
        <dbReference type="EMBL" id="ELK15004.1"/>
    </source>
</evidence>
<dbReference type="AlphaFoldDB" id="L5KU75"/>